<evidence type="ECO:0000256" key="2">
    <source>
        <dbReference type="ARBA" id="ARBA00022748"/>
    </source>
</evidence>
<dbReference type="InterPro" id="IPR000866">
    <property type="entry name" value="AhpC/TSA"/>
</dbReference>
<name>A0A6G9H8U4_9ACTN</name>
<dbReference type="GO" id="GO:0030313">
    <property type="term" value="C:cell envelope"/>
    <property type="evidence" value="ECO:0007669"/>
    <property type="project" value="UniProtKB-SubCell"/>
</dbReference>
<dbReference type="SUPFAM" id="SSF52833">
    <property type="entry name" value="Thioredoxin-like"/>
    <property type="match status" value="1"/>
</dbReference>
<evidence type="ECO:0000256" key="5">
    <source>
        <dbReference type="ARBA" id="ARBA00023284"/>
    </source>
</evidence>
<evidence type="ECO:0000313" key="8">
    <source>
        <dbReference type="Proteomes" id="UP000501179"/>
    </source>
</evidence>
<dbReference type="InterPro" id="IPR013766">
    <property type="entry name" value="Thioredoxin_domain"/>
</dbReference>
<dbReference type="Gene3D" id="3.40.30.10">
    <property type="entry name" value="Glutaredoxin"/>
    <property type="match status" value="1"/>
</dbReference>
<evidence type="ECO:0000256" key="3">
    <source>
        <dbReference type="ARBA" id="ARBA00022968"/>
    </source>
</evidence>
<evidence type="ECO:0000256" key="1">
    <source>
        <dbReference type="ARBA" id="ARBA00004196"/>
    </source>
</evidence>
<dbReference type="EMBL" id="CP050177">
    <property type="protein sequence ID" value="QIQ06874.1"/>
    <property type="molecule type" value="Genomic_DNA"/>
</dbReference>
<reference evidence="7 8" key="1">
    <citation type="submission" date="2020-03" db="EMBL/GenBank/DDBJ databases">
        <title>A novel species.</title>
        <authorList>
            <person name="Gao J."/>
        </authorList>
    </citation>
    <scope>NUCLEOTIDE SEQUENCE [LARGE SCALE GENOMIC DNA]</scope>
    <source>
        <strain evidence="7 8">QMT-12</strain>
    </source>
</reference>
<evidence type="ECO:0000256" key="4">
    <source>
        <dbReference type="ARBA" id="ARBA00023157"/>
    </source>
</evidence>
<dbReference type="InterPro" id="IPR036249">
    <property type="entry name" value="Thioredoxin-like_sf"/>
</dbReference>
<dbReference type="InterPro" id="IPR050553">
    <property type="entry name" value="Thioredoxin_ResA/DsbE_sf"/>
</dbReference>
<keyword evidence="3" id="KW-0812">Transmembrane</keyword>
<gene>
    <name evidence="7" type="ORF">HA039_12940</name>
</gene>
<feature type="domain" description="Thioredoxin" evidence="6">
    <location>
        <begin position="35"/>
        <end position="182"/>
    </location>
</feature>
<dbReference type="AlphaFoldDB" id="A0A6G9H8U4"/>
<dbReference type="Pfam" id="PF00578">
    <property type="entry name" value="AhpC-TSA"/>
    <property type="match status" value="1"/>
</dbReference>
<evidence type="ECO:0000313" key="7">
    <source>
        <dbReference type="EMBL" id="QIQ06874.1"/>
    </source>
</evidence>
<keyword evidence="4" id="KW-1015">Disulfide bond</keyword>
<proteinExistence type="predicted"/>
<accession>A0A6G9H8U4</accession>
<dbReference type="GO" id="GO:0017004">
    <property type="term" value="P:cytochrome complex assembly"/>
    <property type="evidence" value="ECO:0007669"/>
    <property type="project" value="UniProtKB-KW"/>
</dbReference>
<sequence length="184" mass="18962">MVVTVALALSACDAGGSGGGTGTGGAAGADGVAVVPAGERVLPRALAGRTLEGRPLDIADRKGQVVVINVWGSWCPPCIAEAPHFVEVAKETEGKGVAFVGIDTRDPDRIPALAFQKDLGLPYPSLYDPTGKLILDGFPKGTLNPQTLPSTIFLDREGRIAARALRAIGADGLREVITPLLAEK</sequence>
<protein>
    <submittedName>
        <fullName evidence="7">TlpA family protein disulfide reductase</fullName>
    </submittedName>
</protein>
<dbReference type="GO" id="GO:0016209">
    <property type="term" value="F:antioxidant activity"/>
    <property type="evidence" value="ECO:0007669"/>
    <property type="project" value="InterPro"/>
</dbReference>
<keyword evidence="3" id="KW-0735">Signal-anchor</keyword>
<comment type="subcellular location">
    <subcellularLocation>
        <location evidence="1">Cell envelope</location>
    </subcellularLocation>
</comment>
<evidence type="ECO:0000259" key="6">
    <source>
        <dbReference type="PROSITE" id="PS51352"/>
    </source>
</evidence>
<dbReference type="GO" id="GO:0016491">
    <property type="term" value="F:oxidoreductase activity"/>
    <property type="evidence" value="ECO:0007669"/>
    <property type="project" value="InterPro"/>
</dbReference>
<dbReference type="CDD" id="cd02966">
    <property type="entry name" value="TlpA_like_family"/>
    <property type="match status" value="1"/>
</dbReference>
<dbReference type="PROSITE" id="PS51352">
    <property type="entry name" value="THIOREDOXIN_2"/>
    <property type="match status" value="1"/>
</dbReference>
<organism evidence="7 8">
    <name type="scientific">Streptomyces liangshanensis</name>
    <dbReference type="NCBI Taxonomy" id="2717324"/>
    <lineage>
        <taxon>Bacteria</taxon>
        <taxon>Bacillati</taxon>
        <taxon>Actinomycetota</taxon>
        <taxon>Actinomycetes</taxon>
        <taxon>Kitasatosporales</taxon>
        <taxon>Streptomycetaceae</taxon>
        <taxon>Streptomyces</taxon>
    </lineage>
</organism>
<dbReference type="PANTHER" id="PTHR42852">
    <property type="entry name" value="THIOL:DISULFIDE INTERCHANGE PROTEIN DSBE"/>
    <property type="match status" value="1"/>
</dbReference>
<keyword evidence="2" id="KW-0201">Cytochrome c-type biogenesis</keyword>
<dbReference type="KEGG" id="slia:HA039_12940"/>
<dbReference type="PANTHER" id="PTHR42852:SF6">
    <property type="entry name" value="THIOL:DISULFIDE INTERCHANGE PROTEIN DSBE"/>
    <property type="match status" value="1"/>
</dbReference>
<keyword evidence="5" id="KW-0676">Redox-active center</keyword>
<dbReference type="Proteomes" id="UP000501179">
    <property type="component" value="Chromosome"/>
</dbReference>
<keyword evidence="8" id="KW-1185">Reference proteome</keyword>